<accession>A0A0D9NSG8</accession>
<name>A0A0D9NSG8_METAN</name>
<keyword evidence="2" id="KW-1133">Transmembrane helix</keyword>
<dbReference type="Proteomes" id="UP000054544">
    <property type="component" value="Unassembled WGS sequence"/>
</dbReference>
<keyword evidence="4" id="KW-1185">Reference proteome</keyword>
<evidence type="ECO:0000256" key="1">
    <source>
        <dbReference type="SAM" id="MobiDB-lite"/>
    </source>
</evidence>
<protein>
    <submittedName>
        <fullName evidence="3">Uncharacterized protein</fullName>
    </submittedName>
</protein>
<evidence type="ECO:0000313" key="3">
    <source>
        <dbReference type="EMBL" id="KJK77007.1"/>
    </source>
</evidence>
<keyword evidence="2" id="KW-0812">Transmembrane</keyword>
<evidence type="ECO:0000313" key="4">
    <source>
        <dbReference type="Proteomes" id="UP000054544"/>
    </source>
</evidence>
<proteinExistence type="predicted"/>
<feature type="region of interest" description="Disordered" evidence="1">
    <location>
        <begin position="1"/>
        <end position="53"/>
    </location>
</feature>
<dbReference type="AlphaFoldDB" id="A0A0D9NSG8"/>
<dbReference type="EMBL" id="KE384741">
    <property type="protein sequence ID" value="KJK77007.1"/>
    <property type="molecule type" value="Genomic_DNA"/>
</dbReference>
<gene>
    <name evidence="3" type="ORF">H634G_07583</name>
</gene>
<reference evidence="4" key="1">
    <citation type="journal article" date="2014" name="BMC Genomics">
        <title>The genome sequence of the biocontrol fungus Metarhizium anisopliae and comparative genomics of Metarhizium species.</title>
        <authorList>
            <person name="Pattemore J.A."/>
            <person name="Hane J.K."/>
            <person name="Williams A.H."/>
            <person name="Wilson B.A."/>
            <person name="Stodart B.J."/>
            <person name="Ash G.J."/>
        </authorList>
    </citation>
    <scope>NUCLEOTIDE SEQUENCE [LARGE SCALE GENOMIC DNA]</scope>
    <source>
        <strain evidence="4">BRIP 53293</strain>
    </source>
</reference>
<feature type="compositionally biased region" description="Basic and acidic residues" evidence="1">
    <location>
        <begin position="14"/>
        <end position="25"/>
    </location>
</feature>
<keyword evidence="2" id="KW-0472">Membrane</keyword>
<sequence>MQAASPHLRNPGAARKDIRRQKPQDHWPWNDMDSSETSPLLSPVKSHQDEPTRIKREKARPAVIVLLLLLYTIFLDLGFYLMEPAQTRIFERIYCREYYEKRDPSLIGSDGRGGVDEKWCKVSWV</sequence>
<organism evidence="3 4">
    <name type="scientific">Metarhizium anisopliae BRIP 53293</name>
    <dbReference type="NCBI Taxonomy" id="1291518"/>
    <lineage>
        <taxon>Eukaryota</taxon>
        <taxon>Fungi</taxon>
        <taxon>Dikarya</taxon>
        <taxon>Ascomycota</taxon>
        <taxon>Pezizomycotina</taxon>
        <taxon>Sordariomycetes</taxon>
        <taxon>Hypocreomycetidae</taxon>
        <taxon>Hypocreales</taxon>
        <taxon>Clavicipitaceae</taxon>
        <taxon>Metarhizium</taxon>
    </lineage>
</organism>
<feature type="transmembrane region" description="Helical" evidence="2">
    <location>
        <begin position="62"/>
        <end position="82"/>
    </location>
</feature>
<evidence type="ECO:0000256" key="2">
    <source>
        <dbReference type="SAM" id="Phobius"/>
    </source>
</evidence>